<dbReference type="EMBL" id="BAEE01000040">
    <property type="protein sequence ID" value="GAB09484.1"/>
    <property type="molecule type" value="Genomic_DNA"/>
</dbReference>
<name>G7H0V9_9ACTN</name>
<evidence type="ECO:0000313" key="1">
    <source>
        <dbReference type="EMBL" id="GAB09484.1"/>
    </source>
</evidence>
<dbReference type="Proteomes" id="UP000035088">
    <property type="component" value="Unassembled WGS sequence"/>
</dbReference>
<dbReference type="Pfam" id="PF21893">
    <property type="entry name" value="DUF6918"/>
    <property type="match status" value="1"/>
</dbReference>
<dbReference type="RefSeq" id="WP_007321560.1">
    <property type="nucleotide sequence ID" value="NZ_BAEE01000040.1"/>
</dbReference>
<comment type="caution">
    <text evidence="1">The sequence shown here is derived from an EMBL/GenBank/DDBJ whole genome shotgun (WGS) entry which is preliminary data.</text>
</comment>
<protein>
    <submittedName>
        <fullName evidence="1">Uncharacterized protein</fullName>
    </submittedName>
</protein>
<organism evidence="1 2">
    <name type="scientific">Gordonia araii NBRC 100433</name>
    <dbReference type="NCBI Taxonomy" id="1073574"/>
    <lineage>
        <taxon>Bacteria</taxon>
        <taxon>Bacillati</taxon>
        <taxon>Actinomycetota</taxon>
        <taxon>Actinomycetes</taxon>
        <taxon>Mycobacteriales</taxon>
        <taxon>Gordoniaceae</taxon>
        <taxon>Gordonia</taxon>
    </lineage>
</organism>
<keyword evidence="2" id="KW-1185">Reference proteome</keyword>
<reference evidence="1 2" key="1">
    <citation type="submission" date="2011-11" db="EMBL/GenBank/DDBJ databases">
        <title>Whole genome shotgun sequence of Gordonia araii NBRC 100433.</title>
        <authorList>
            <person name="Yoshida Y."/>
            <person name="Hosoyama A."/>
            <person name="Tsuchikane K."/>
            <person name="Katsumata H."/>
            <person name="Yamazaki S."/>
            <person name="Fujita N."/>
        </authorList>
    </citation>
    <scope>NUCLEOTIDE SEQUENCE [LARGE SCALE GENOMIC DNA]</scope>
    <source>
        <strain evidence="1 2">NBRC 100433</strain>
    </source>
</reference>
<evidence type="ECO:0000313" key="2">
    <source>
        <dbReference type="Proteomes" id="UP000035088"/>
    </source>
</evidence>
<dbReference type="InterPro" id="IPR054211">
    <property type="entry name" value="DUF6918"/>
</dbReference>
<dbReference type="AlphaFoldDB" id="G7H0V9"/>
<accession>G7H0V9</accession>
<gene>
    <name evidence="1" type="ORF">GOARA_040_00090</name>
</gene>
<proteinExistence type="predicted"/>
<sequence>MSDSLSQTLSGNRDQVVADLVGVIDAEVADQSGLSGAAVKAAYAAAQKVKPNVVQNATNAMLDDFLGALSPLWASKPDGTGFGAHLAANGDQAAEALLAVTDAEASNAKPALAKAYNSLRGKAKGYVIAALPRVGDAIERNA</sequence>
<dbReference type="OrthoDB" id="530636at2"/>
<dbReference type="STRING" id="1073574.GOARA_040_00090"/>